<evidence type="ECO:0000256" key="1">
    <source>
        <dbReference type="ARBA" id="ARBA00004370"/>
    </source>
</evidence>
<dbReference type="InterPro" id="IPR018450">
    <property type="entry name" value="Romo1/Mgr2"/>
</dbReference>
<comment type="function">
    <text evidence="8">Induces production of reactive oxygen species (ROS) which are necessary for cell proliferation. May play a role in inducing oxidative DNA damage and replicative senescence. May play a role in the coordination of mitochondrial morphology and cell proliferation.</text>
</comment>
<dbReference type="Pfam" id="PF10247">
    <property type="entry name" value="Romo1"/>
    <property type="match status" value="1"/>
</dbReference>
<dbReference type="GO" id="GO:0005744">
    <property type="term" value="C:TIM23 mitochondrial import inner membrane translocase complex"/>
    <property type="evidence" value="ECO:0007669"/>
    <property type="project" value="TreeGrafter"/>
</dbReference>
<proteinExistence type="inferred from homology"/>
<dbReference type="SMART" id="SM01378">
    <property type="entry name" value="Romo1"/>
    <property type="match status" value="1"/>
</dbReference>
<evidence type="ECO:0000256" key="7">
    <source>
        <dbReference type="ARBA" id="ARBA00025225"/>
    </source>
</evidence>
<dbReference type="GO" id="GO:0030150">
    <property type="term" value="P:protein import into mitochondrial matrix"/>
    <property type="evidence" value="ECO:0007669"/>
    <property type="project" value="TreeGrafter"/>
</dbReference>
<evidence type="ECO:0000313" key="11">
    <source>
        <dbReference type="Proteomes" id="UP000887540"/>
    </source>
</evidence>
<dbReference type="PANTHER" id="PTHR28525">
    <property type="entry name" value="REACTIVE OXYGEN SPECIES MODULATOR 1"/>
    <property type="match status" value="1"/>
</dbReference>
<name>A0A914DBU7_9BILA</name>
<evidence type="ECO:0000256" key="3">
    <source>
        <dbReference type="ARBA" id="ARBA00016275"/>
    </source>
</evidence>
<evidence type="ECO:0000256" key="4">
    <source>
        <dbReference type="ARBA" id="ARBA00022692"/>
    </source>
</evidence>
<keyword evidence="11" id="KW-1185">Reference proteome</keyword>
<dbReference type="GO" id="GO:0045039">
    <property type="term" value="P:protein insertion into mitochondrial inner membrane"/>
    <property type="evidence" value="ECO:0007669"/>
    <property type="project" value="TreeGrafter"/>
</dbReference>
<comment type="function">
    <text evidence="7">Has antibacterial activity against a variety of bacteria including S.aureus, P.aeruginosa and M.tuberculosis. Acts by inducing bacterial membrane breakage.</text>
</comment>
<dbReference type="WBParaSite" id="ACRNAN_scaffold2287.g17494.t1">
    <property type="protein sequence ID" value="ACRNAN_scaffold2287.g17494.t1"/>
    <property type="gene ID" value="ACRNAN_scaffold2287.g17494"/>
</dbReference>
<dbReference type="AlphaFoldDB" id="A0A914DBU7"/>
<evidence type="ECO:0000256" key="9">
    <source>
        <dbReference type="ARBA" id="ARBA00032686"/>
    </source>
</evidence>
<protein>
    <recommendedName>
        <fullName evidence="3">Reactive oxygen species modulator 1</fullName>
    </recommendedName>
    <alternativeName>
        <fullName evidence="9">Protein MGR2 homolog</fullName>
    </alternativeName>
</protein>
<evidence type="ECO:0000313" key="12">
    <source>
        <dbReference type="WBParaSite" id="ACRNAN_scaffold2287.g17494.t1"/>
    </source>
</evidence>
<feature type="transmembrane region" description="Helical" evidence="10">
    <location>
        <begin position="27"/>
        <end position="49"/>
    </location>
</feature>
<evidence type="ECO:0000256" key="10">
    <source>
        <dbReference type="SAM" id="Phobius"/>
    </source>
</evidence>
<evidence type="ECO:0000256" key="2">
    <source>
        <dbReference type="ARBA" id="ARBA00007839"/>
    </source>
</evidence>
<comment type="subcellular location">
    <subcellularLocation>
        <location evidence="1">Membrane</location>
    </subcellularLocation>
</comment>
<accession>A0A914DBU7</accession>
<keyword evidence="4 10" id="KW-0812">Transmembrane</keyword>
<evidence type="ECO:0000256" key="8">
    <source>
        <dbReference type="ARBA" id="ARBA00025243"/>
    </source>
</evidence>
<reference evidence="12" key="1">
    <citation type="submission" date="2022-11" db="UniProtKB">
        <authorList>
            <consortium name="WormBaseParasite"/>
        </authorList>
    </citation>
    <scope>IDENTIFICATION</scope>
</reference>
<comment type="similarity">
    <text evidence="2">Belongs to the MGR2 family.</text>
</comment>
<evidence type="ECO:0000256" key="6">
    <source>
        <dbReference type="ARBA" id="ARBA00023136"/>
    </source>
</evidence>
<dbReference type="PANTHER" id="PTHR28525:SF1">
    <property type="entry name" value="REACTIVE OXYGEN SPECIES MODULATOR 1"/>
    <property type="match status" value="1"/>
</dbReference>
<evidence type="ECO:0000256" key="5">
    <source>
        <dbReference type="ARBA" id="ARBA00022989"/>
    </source>
</evidence>
<sequence>MPVGGVPQGYQVAGGGQQPTCGQKLKFGFMMGATIGAGIGLLLGGYGAFASRLRGREAFRMIGKTIVQSGGSFGVFMAIAQGIRC</sequence>
<keyword evidence="6 10" id="KW-0472">Membrane</keyword>
<keyword evidence="5 10" id="KW-1133">Transmembrane helix</keyword>
<dbReference type="Proteomes" id="UP000887540">
    <property type="component" value="Unplaced"/>
</dbReference>
<organism evidence="11 12">
    <name type="scientific">Acrobeloides nanus</name>
    <dbReference type="NCBI Taxonomy" id="290746"/>
    <lineage>
        <taxon>Eukaryota</taxon>
        <taxon>Metazoa</taxon>
        <taxon>Ecdysozoa</taxon>
        <taxon>Nematoda</taxon>
        <taxon>Chromadorea</taxon>
        <taxon>Rhabditida</taxon>
        <taxon>Tylenchina</taxon>
        <taxon>Cephalobomorpha</taxon>
        <taxon>Cephaloboidea</taxon>
        <taxon>Cephalobidae</taxon>
        <taxon>Acrobeloides</taxon>
    </lineage>
</organism>